<evidence type="ECO:0000313" key="2">
    <source>
        <dbReference type="EMBL" id="SOD99764.1"/>
    </source>
</evidence>
<dbReference type="RefSeq" id="WP_097280818.1">
    <property type="nucleotide sequence ID" value="NZ_OCNJ01000009.1"/>
</dbReference>
<dbReference type="InterPro" id="IPR006750">
    <property type="entry name" value="YdcZ"/>
</dbReference>
<dbReference type="AlphaFoldDB" id="A0A286GXH4"/>
<feature type="transmembrane region" description="Helical" evidence="1">
    <location>
        <begin position="66"/>
        <end position="86"/>
    </location>
</feature>
<protein>
    <submittedName>
        <fullName evidence="2">Transporter family-2 protein</fullName>
    </submittedName>
</protein>
<evidence type="ECO:0000313" key="3">
    <source>
        <dbReference type="Proteomes" id="UP000219621"/>
    </source>
</evidence>
<keyword evidence="1" id="KW-1133">Transmembrane helix</keyword>
<dbReference type="PANTHER" id="PTHR34821">
    <property type="entry name" value="INNER MEMBRANE PROTEIN YDCZ"/>
    <property type="match status" value="1"/>
</dbReference>
<keyword evidence="1" id="KW-0812">Transmembrane</keyword>
<dbReference type="Pfam" id="PF04657">
    <property type="entry name" value="DMT_YdcZ"/>
    <property type="match status" value="1"/>
</dbReference>
<dbReference type="Proteomes" id="UP000219621">
    <property type="component" value="Unassembled WGS sequence"/>
</dbReference>
<dbReference type="OrthoDB" id="370053at2"/>
<reference evidence="3" key="1">
    <citation type="submission" date="2017-09" db="EMBL/GenBank/DDBJ databases">
        <authorList>
            <person name="Varghese N."/>
            <person name="Submissions S."/>
        </authorList>
    </citation>
    <scope>NUCLEOTIDE SEQUENCE [LARGE SCALE GENOMIC DNA]</scope>
    <source>
        <strain evidence="3">USBA 140</strain>
    </source>
</reference>
<accession>A0A286GXH4</accession>
<feature type="transmembrane region" description="Helical" evidence="1">
    <location>
        <begin position="34"/>
        <end position="54"/>
    </location>
</feature>
<name>A0A286GXH4_9PROT</name>
<sequence>MQWGFIALAAVGGALLPLQALINARLGQSIGGPVWAACTSFLVGTVGLALFLLVQRAPLPTLGQLPTTPWLWAGGLLGAFYVAAAIVSVQHLGAAATIALVIAGQLTASLLLDHFGVLAAPHPLTLLRVAGAVLLFAGAWLITRF</sequence>
<dbReference type="EMBL" id="OCNJ01000009">
    <property type="protein sequence ID" value="SOD99764.1"/>
    <property type="molecule type" value="Genomic_DNA"/>
</dbReference>
<proteinExistence type="predicted"/>
<keyword evidence="3" id="KW-1185">Reference proteome</keyword>
<dbReference type="PANTHER" id="PTHR34821:SF2">
    <property type="entry name" value="INNER MEMBRANE PROTEIN YDCZ"/>
    <property type="match status" value="1"/>
</dbReference>
<organism evidence="2 3">
    <name type="scientific">Caenispirillum bisanense</name>
    <dbReference type="NCBI Taxonomy" id="414052"/>
    <lineage>
        <taxon>Bacteria</taxon>
        <taxon>Pseudomonadati</taxon>
        <taxon>Pseudomonadota</taxon>
        <taxon>Alphaproteobacteria</taxon>
        <taxon>Rhodospirillales</taxon>
        <taxon>Novispirillaceae</taxon>
        <taxon>Caenispirillum</taxon>
    </lineage>
</organism>
<gene>
    <name evidence="2" type="ORF">SAMN05421508_109166</name>
</gene>
<dbReference type="GO" id="GO:0005886">
    <property type="term" value="C:plasma membrane"/>
    <property type="evidence" value="ECO:0007669"/>
    <property type="project" value="TreeGrafter"/>
</dbReference>
<evidence type="ECO:0000256" key="1">
    <source>
        <dbReference type="SAM" id="Phobius"/>
    </source>
</evidence>
<feature type="transmembrane region" description="Helical" evidence="1">
    <location>
        <begin position="92"/>
        <end position="112"/>
    </location>
</feature>
<keyword evidence="1" id="KW-0472">Membrane</keyword>
<feature type="transmembrane region" description="Helical" evidence="1">
    <location>
        <begin position="124"/>
        <end position="142"/>
    </location>
</feature>